<gene>
    <name evidence="7" type="ORF">SNE40_014697</name>
</gene>
<dbReference type="GO" id="GO:0030488">
    <property type="term" value="P:tRNA methylation"/>
    <property type="evidence" value="ECO:0007669"/>
    <property type="project" value="TreeGrafter"/>
</dbReference>
<keyword evidence="2" id="KW-0489">Methyltransferase</keyword>
<feature type="region of interest" description="Disordered" evidence="5">
    <location>
        <begin position="1019"/>
        <end position="1064"/>
    </location>
</feature>
<keyword evidence="4" id="KW-0694">RNA-binding</keyword>
<feature type="compositionally biased region" description="Basic and acidic residues" evidence="5">
    <location>
        <begin position="646"/>
        <end position="679"/>
    </location>
</feature>
<feature type="compositionally biased region" description="Polar residues" evidence="5">
    <location>
        <begin position="802"/>
        <end position="833"/>
    </location>
</feature>
<sequence length="1131" mass="124086">MAAPTENVDEDNFCMIEATVATGFEQTAREEVIEKLNLDVKCARGKIIIKTPISIVPKILKLGTIDNCRVVLKHIKGFNFPKDQAASLQKLRELVKDVDWTHGITAWKQVFSFEHPINTSHEDASGNVGISGTKDKETLQQKTRIRKPNKKGRGRDKDKKKNEKGAGHHKEKVDQKHENLKDSKKSSETKRYDNEAPKAKIQNETESNEESQKDELPEDQTSIPDADDTPESDRQTKPDGAAAPAAIITKEEREDTNASTRNAECPAKNADSLKNDSETQANDTDSPIKEADFPAKELESPASAQDNDSPAKDNDSPAKDNDSPTKDDSPAKDSNSPAKDDSPAQQDTKSPAKEKTDVDPTKPKFRVTCNRTGEGHKFDSTNTASNFGGAIYNYFGWNVDLHNYDIEVILNIDWDEVTVCIALTKESLHRRLLTSFGMTTLKTTIAYNMLRLCEIMCGDVVCDPMCGSGSIPISASVSWPRAIHMCGELHEKALVKTYENLTSLNLKKKTNKRRLVDLDMYQWDATNLPLRDGCVDVFITDLPFGRRHFRGVPNHKLYPMVLNELARVTRKETGRACFITEDKKCMVKLIQESRVWQRRKVLSINMGGINTGVYLLHRTNEDVEKTVVKERKPYRNKRPLSSTRNGETESHTDEPKSDLSTDVEAENKDADSEADRKNTENSAQTSNILPLTTDCSSQVSGTNISSSETSSQTLESGSPRKRVKIDISENGSQTVGVVQDSHTSSIEGHVQSDTETRSQMTETVQTTAETGSQMEHIVSSTAESGIQAQLEKQSPTKEVRTRSQSIGTPSFVSNTRSQSTETRQITADTGSQATPTRNTSTLTSSLSVKSASTGTDGGSLATESCTQASESKTVKVDTGLQATDEETIPEASPESCLPEVHNASPVSYSAINDNALSSSDTSSISTKSQSLPTKSPIKPETSVVEAIVEHSNNKDKDLPSESVKQLKEESFHTSSDKSTDLKSELIHHSKPEEITTKEAENVEIPIKSLSSNTREAFPASAGHLIAHQSQPSMSDIDSAAAQSKDAKIEEKPSQKDSLKENKTTKIVENLKSDAKHGSSVDLETCENEIESDVASSKILGEKNDNPIAPVEGAEKSEKSEATDKEKGCLVL</sequence>
<evidence type="ECO:0000259" key="6">
    <source>
        <dbReference type="PROSITE" id="PS51165"/>
    </source>
</evidence>
<feature type="region of interest" description="Disordered" evidence="5">
    <location>
        <begin position="626"/>
        <end position="900"/>
    </location>
</feature>
<name>A0AAN8JIU0_PATCE</name>
<feature type="region of interest" description="Disordered" evidence="5">
    <location>
        <begin position="118"/>
        <end position="370"/>
    </location>
</feature>
<feature type="compositionally biased region" description="Basic and acidic residues" evidence="5">
    <location>
        <begin position="947"/>
        <end position="1000"/>
    </location>
</feature>
<keyword evidence="3" id="KW-0819">tRNA processing</keyword>
<evidence type="ECO:0000256" key="3">
    <source>
        <dbReference type="ARBA" id="ARBA00022694"/>
    </source>
</evidence>
<dbReference type="InterPro" id="IPR029063">
    <property type="entry name" value="SAM-dependent_MTases_sf"/>
</dbReference>
<proteinExistence type="predicted"/>
<dbReference type="CDD" id="cd11715">
    <property type="entry name" value="THUMP_AdoMetMT"/>
    <property type="match status" value="2"/>
</dbReference>
<feature type="compositionally biased region" description="Polar residues" evidence="5">
    <location>
        <begin position="861"/>
        <end position="871"/>
    </location>
</feature>
<dbReference type="GO" id="GO:0043527">
    <property type="term" value="C:tRNA methyltransferase complex"/>
    <property type="evidence" value="ECO:0007669"/>
    <property type="project" value="UniProtKB-ARBA"/>
</dbReference>
<dbReference type="SUPFAM" id="SSF143437">
    <property type="entry name" value="THUMP domain-like"/>
    <property type="match status" value="1"/>
</dbReference>
<feature type="compositionally biased region" description="Polar residues" evidence="5">
    <location>
        <begin position="332"/>
        <end position="349"/>
    </location>
</feature>
<accession>A0AAN8JIU0</accession>
<dbReference type="PROSITE" id="PS51165">
    <property type="entry name" value="THUMP"/>
    <property type="match status" value="1"/>
</dbReference>
<dbReference type="Proteomes" id="UP001347796">
    <property type="component" value="Unassembled WGS sequence"/>
</dbReference>
<dbReference type="Pfam" id="PF02926">
    <property type="entry name" value="THUMP"/>
    <property type="match status" value="1"/>
</dbReference>
<feature type="compositionally biased region" description="Basic and acidic residues" evidence="5">
    <location>
        <begin position="1044"/>
        <end position="1064"/>
    </location>
</feature>
<dbReference type="FunFam" id="3.40.50.150:FF:000073">
    <property type="entry name" value="THUMP domain containing 3"/>
    <property type="match status" value="1"/>
</dbReference>
<feature type="compositionally biased region" description="Low complexity" evidence="5">
    <location>
        <begin position="700"/>
        <end position="717"/>
    </location>
</feature>
<feature type="compositionally biased region" description="Basic and acidic residues" evidence="5">
    <location>
        <begin position="350"/>
        <end position="362"/>
    </location>
</feature>
<dbReference type="AlphaFoldDB" id="A0AAN8JIU0"/>
<dbReference type="PANTHER" id="PTHR14911:SF13">
    <property type="entry name" value="TRNA (GUANINE(6)-N2)-METHYLTRANSFERASE THUMP3"/>
    <property type="match status" value="1"/>
</dbReference>
<evidence type="ECO:0000256" key="4">
    <source>
        <dbReference type="PROSITE-ProRule" id="PRU00529"/>
    </source>
</evidence>
<feature type="compositionally biased region" description="Polar residues" evidence="5">
    <location>
        <begin position="757"/>
        <end position="793"/>
    </location>
</feature>
<dbReference type="Gene3D" id="3.40.50.150">
    <property type="entry name" value="Vaccinia Virus protein VP39"/>
    <property type="match status" value="1"/>
</dbReference>
<evidence type="ECO:0000256" key="5">
    <source>
        <dbReference type="SAM" id="MobiDB-lite"/>
    </source>
</evidence>
<feature type="compositionally biased region" description="Basic and acidic residues" evidence="5">
    <location>
        <begin position="1112"/>
        <end position="1131"/>
    </location>
</feature>
<comment type="caution">
    <text evidence="7">The sequence shown here is derived from an EMBL/GenBank/DDBJ whole genome shotgun (WGS) entry which is preliminary data.</text>
</comment>
<dbReference type="SUPFAM" id="SSF53335">
    <property type="entry name" value="S-adenosyl-L-methionine-dependent methyltransferases"/>
    <property type="match status" value="1"/>
</dbReference>
<protein>
    <recommendedName>
        <fullName evidence="6">THUMP domain-containing protein</fullName>
    </recommendedName>
</protein>
<reference evidence="7 8" key="1">
    <citation type="submission" date="2024-01" db="EMBL/GenBank/DDBJ databases">
        <title>The genome of the rayed Mediterranean limpet Patella caerulea (Linnaeus, 1758).</title>
        <authorList>
            <person name="Anh-Thu Weber A."/>
            <person name="Halstead-Nussloch G."/>
        </authorList>
    </citation>
    <scope>NUCLEOTIDE SEQUENCE [LARGE SCALE GENOMIC DNA]</scope>
    <source>
        <strain evidence="7">AATW-2023a</strain>
        <tissue evidence="7">Whole specimen</tissue>
    </source>
</reference>
<feature type="compositionally biased region" description="Basic and acidic residues" evidence="5">
    <location>
        <begin position="155"/>
        <end position="203"/>
    </location>
</feature>
<feature type="compositionally biased region" description="Polar residues" evidence="5">
    <location>
        <begin position="680"/>
        <end position="699"/>
    </location>
</feature>
<evidence type="ECO:0000313" key="8">
    <source>
        <dbReference type="Proteomes" id="UP001347796"/>
    </source>
</evidence>
<feature type="region of interest" description="Disordered" evidence="5">
    <location>
        <begin position="1093"/>
        <end position="1131"/>
    </location>
</feature>
<evidence type="ECO:0000256" key="2">
    <source>
        <dbReference type="ARBA" id="ARBA00022603"/>
    </source>
</evidence>
<dbReference type="Gene3D" id="3.30.2130.30">
    <property type="match status" value="1"/>
</dbReference>
<dbReference type="GO" id="GO:0016423">
    <property type="term" value="F:tRNA (guanine) methyltransferase activity"/>
    <property type="evidence" value="ECO:0007669"/>
    <property type="project" value="TreeGrafter"/>
</dbReference>
<feature type="compositionally biased region" description="Low complexity" evidence="5">
    <location>
        <begin position="917"/>
        <end position="930"/>
    </location>
</feature>
<organism evidence="7 8">
    <name type="scientific">Patella caerulea</name>
    <name type="common">Rayed Mediterranean limpet</name>
    <dbReference type="NCBI Taxonomy" id="87958"/>
    <lineage>
        <taxon>Eukaryota</taxon>
        <taxon>Metazoa</taxon>
        <taxon>Spiralia</taxon>
        <taxon>Lophotrochozoa</taxon>
        <taxon>Mollusca</taxon>
        <taxon>Gastropoda</taxon>
        <taxon>Patellogastropoda</taxon>
        <taxon>Patelloidea</taxon>
        <taxon>Patellidae</taxon>
        <taxon>Patella</taxon>
    </lineage>
</organism>
<evidence type="ECO:0000256" key="1">
    <source>
        <dbReference type="ARBA" id="ARBA00004496"/>
    </source>
</evidence>
<feature type="region of interest" description="Disordered" evidence="5">
    <location>
        <begin position="912"/>
        <end position="1001"/>
    </location>
</feature>
<feature type="compositionally biased region" description="Low complexity" evidence="5">
    <location>
        <begin position="834"/>
        <end position="854"/>
    </location>
</feature>
<dbReference type="Pfam" id="PF01170">
    <property type="entry name" value="UPF0020"/>
    <property type="match status" value="1"/>
</dbReference>
<dbReference type="SMART" id="SM00981">
    <property type="entry name" value="THUMP"/>
    <property type="match status" value="1"/>
</dbReference>
<dbReference type="GO" id="GO:0003723">
    <property type="term" value="F:RNA binding"/>
    <property type="evidence" value="ECO:0007669"/>
    <property type="project" value="UniProtKB-UniRule"/>
</dbReference>
<dbReference type="InterPro" id="IPR000241">
    <property type="entry name" value="RlmKL-like_Mtase"/>
</dbReference>
<keyword evidence="2" id="KW-0808">Transferase</keyword>
<feature type="compositionally biased region" description="Basic and acidic residues" evidence="5">
    <location>
        <begin position="309"/>
        <end position="331"/>
    </location>
</feature>
<feature type="compositionally biased region" description="Basic and acidic residues" evidence="5">
    <location>
        <begin position="286"/>
        <end position="299"/>
    </location>
</feature>
<feature type="compositionally biased region" description="Basic residues" evidence="5">
    <location>
        <begin position="143"/>
        <end position="154"/>
    </location>
</feature>
<feature type="domain" description="THUMP" evidence="6">
    <location>
        <begin position="320"/>
        <end position="423"/>
    </location>
</feature>
<dbReference type="PANTHER" id="PTHR14911">
    <property type="entry name" value="THUMP DOMAIN-CONTAINING"/>
    <property type="match status" value="1"/>
</dbReference>
<keyword evidence="8" id="KW-1185">Reference proteome</keyword>
<evidence type="ECO:0000313" key="7">
    <source>
        <dbReference type="EMBL" id="KAK6176405.1"/>
    </source>
</evidence>
<dbReference type="EMBL" id="JAZGQO010000010">
    <property type="protein sequence ID" value="KAK6176405.1"/>
    <property type="molecule type" value="Genomic_DNA"/>
</dbReference>
<feature type="compositionally biased region" description="Polar residues" evidence="5">
    <location>
        <begin position="729"/>
        <end position="749"/>
    </location>
</feature>
<dbReference type="GO" id="GO:0005737">
    <property type="term" value="C:cytoplasm"/>
    <property type="evidence" value="ECO:0007669"/>
    <property type="project" value="UniProtKB-SubCell"/>
</dbReference>
<dbReference type="InterPro" id="IPR004114">
    <property type="entry name" value="THUMP_dom"/>
</dbReference>
<comment type="subcellular location">
    <subcellularLocation>
        <location evidence="1">Cytoplasm</location>
    </subcellularLocation>
</comment>